<dbReference type="InterPro" id="IPR011333">
    <property type="entry name" value="SKP1/BTB/POZ_sf"/>
</dbReference>
<reference evidence="2" key="1">
    <citation type="submission" date="2020-04" db="EMBL/GenBank/DDBJ databases">
        <title>Genome Assembly and Annotation of Botryosphaeria dothidea sdau 11-99, a Latent Pathogen of Apple Fruit Ring Rot in China.</title>
        <authorList>
            <person name="Yu C."/>
            <person name="Diao Y."/>
            <person name="Lu Q."/>
            <person name="Zhao J."/>
            <person name="Cui S."/>
            <person name="Peng C."/>
            <person name="He B."/>
            <person name="Liu H."/>
        </authorList>
    </citation>
    <scope>NUCLEOTIDE SEQUENCE [LARGE SCALE GENOMIC DNA]</scope>
    <source>
        <strain evidence="2">Sdau11-99</strain>
    </source>
</reference>
<comment type="caution">
    <text evidence="2">The sequence shown here is derived from an EMBL/GenBank/DDBJ whole genome shotgun (WGS) entry which is preliminary data.</text>
</comment>
<accession>A0A8H4J2G6</accession>
<evidence type="ECO:0000313" key="2">
    <source>
        <dbReference type="EMBL" id="KAF4311991.1"/>
    </source>
</evidence>
<gene>
    <name evidence="2" type="ORF">GTA08_BOTSDO12346</name>
</gene>
<dbReference type="Pfam" id="PF00651">
    <property type="entry name" value="BTB"/>
    <property type="match status" value="1"/>
</dbReference>
<dbReference type="SMART" id="SM00225">
    <property type="entry name" value="BTB"/>
    <property type="match status" value="1"/>
</dbReference>
<dbReference type="PANTHER" id="PTHR24413">
    <property type="entry name" value="SPECKLE-TYPE POZ PROTEIN"/>
    <property type="match status" value="1"/>
</dbReference>
<dbReference type="Gene3D" id="3.30.710.10">
    <property type="entry name" value="Potassium Channel Kv1.1, Chain A"/>
    <property type="match status" value="1"/>
</dbReference>
<dbReference type="CDD" id="cd18186">
    <property type="entry name" value="BTB_POZ_ZBTB_KLHL-like"/>
    <property type="match status" value="1"/>
</dbReference>
<dbReference type="OrthoDB" id="6359816at2759"/>
<dbReference type="AlphaFoldDB" id="A0A8H4J2G6"/>
<protein>
    <recommendedName>
        <fullName evidence="1">BTB domain-containing protein</fullName>
    </recommendedName>
</protein>
<dbReference type="PROSITE" id="PS50097">
    <property type="entry name" value="BTB"/>
    <property type="match status" value="1"/>
</dbReference>
<evidence type="ECO:0000313" key="3">
    <source>
        <dbReference type="Proteomes" id="UP000572817"/>
    </source>
</evidence>
<dbReference type="EMBL" id="WWBZ02000007">
    <property type="protein sequence ID" value="KAF4311991.1"/>
    <property type="molecule type" value="Genomic_DNA"/>
</dbReference>
<evidence type="ECO:0000259" key="1">
    <source>
        <dbReference type="PROSITE" id="PS50097"/>
    </source>
</evidence>
<dbReference type="Proteomes" id="UP000572817">
    <property type="component" value="Unassembled WGS sequence"/>
</dbReference>
<proteinExistence type="predicted"/>
<feature type="domain" description="BTB" evidence="1">
    <location>
        <begin position="20"/>
        <end position="87"/>
    </location>
</feature>
<dbReference type="SUPFAM" id="SSF54695">
    <property type="entry name" value="POZ domain"/>
    <property type="match status" value="1"/>
</dbReference>
<keyword evidence="3" id="KW-1185">Reference proteome</keyword>
<dbReference type="InterPro" id="IPR000210">
    <property type="entry name" value="BTB/POZ_dom"/>
</dbReference>
<organism evidence="2 3">
    <name type="scientific">Botryosphaeria dothidea</name>
    <dbReference type="NCBI Taxonomy" id="55169"/>
    <lineage>
        <taxon>Eukaryota</taxon>
        <taxon>Fungi</taxon>
        <taxon>Dikarya</taxon>
        <taxon>Ascomycota</taxon>
        <taxon>Pezizomycotina</taxon>
        <taxon>Dothideomycetes</taxon>
        <taxon>Dothideomycetes incertae sedis</taxon>
        <taxon>Botryosphaeriales</taxon>
        <taxon>Botryosphaeriaceae</taxon>
        <taxon>Botryosphaeria</taxon>
    </lineage>
</organism>
<name>A0A8H4J2G6_9PEZI</name>
<sequence length="123" mass="13525">MAGKQPGISPEKVSASGKLSDVVLISRGGHEFKMHKVILCAHSSYFRSVLENTKNSNGIFRRTLDKDPSVLQRMMDYIYKEAYMASSAASNAFNATNIHVDAYAAGHKFGVYGLKDYAADDFP</sequence>